<keyword evidence="3" id="KW-1185">Reference proteome</keyword>
<name>A0A8T8DXG1_9EURY</name>
<evidence type="ECO:0008006" key="4">
    <source>
        <dbReference type="Google" id="ProtNLM"/>
    </source>
</evidence>
<feature type="region of interest" description="Disordered" evidence="1">
    <location>
        <begin position="77"/>
        <end position="271"/>
    </location>
</feature>
<feature type="compositionally biased region" description="Acidic residues" evidence="1">
    <location>
        <begin position="127"/>
        <end position="137"/>
    </location>
</feature>
<sequence>MCATFSNGDVGKSVVNGNGEEVGVVTSVEGDVAHVRPETAAVDSVKSSIGWEGVADAAHPLDTDSVREITDDAVHLEGELPSVGQQDLEAAVDSNTGDDAGEERTEPAGGSAGTEETEIAEDLRDETGEDTLEETDAIDERGTTAPDETESGRDRASDRGLEADPTELARQEREGGTRAGASVEPTDDFELTDAAVDRTGEPRRTDAAVDPGEQPRGADVDPAPDSDRDAEAERGGPTTEDAGKTDLEDDPEPERLRDRTEGEDDDDRRGD</sequence>
<gene>
    <name evidence="2" type="ORF">JMJ58_12725</name>
</gene>
<feature type="compositionally biased region" description="Acidic residues" evidence="1">
    <location>
        <begin position="261"/>
        <end position="271"/>
    </location>
</feature>
<protein>
    <recommendedName>
        <fullName evidence="4">PRC-barrel domain-containing protein</fullName>
    </recommendedName>
</protein>
<dbReference type="AlphaFoldDB" id="A0A8T8DXG1"/>
<dbReference type="OrthoDB" id="229248at2157"/>
<organism evidence="2 3">
    <name type="scientific">Haloterrigena salifodinae</name>
    <dbReference type="NCBI Taxonomy" id="2675099"/>
    <lineage>
        <taxon>Archaea</taxon>
        <taxon>Methanobacteriati</taxon>
        <taxon>Methanobacteriota</taxon>
        <taxon>Stenosarchaea group</taxon>
        <taxon>Halobacteria</taxon>
        <taxon>Halobacteriales</taxon>
        <taxon>Natrialbaceae</taxon>
        <taxon>Haloterrigena</taxon>
    </lineage>
</organism>
<dbReference type="KEGG" id="hsal:JMJ58_12725"/>
<feature type="compositionally biased region" description="Basic and acidic residues" evidence="1">
    <location>
        <begin position="150"/>
        <end position="176"/>
    </location>
</feature>
<accession>A0A8T8DXG1</accession>
<evidence type="ECO:0000313" key="3">
    <source>
        <dbReference type="Proteomes" id="UP000637819"/>
    </source>
</evidence>
<evidence type="ECO:0000313" key="2">
    <source>
        <dbReference type="EMBL" id="QRV13816.1"/>
    </source>
</evidence>
<reference evidence="2 3" key="1">
    <citation type="submission" date="2021-01" db="EMBL/GenBank/DDBJ databases">
        <title>Genome Sequence and Methylation Pattern of Haloterrigena salifodinae BOL5-1, An Extremely Halophilic Archaeon from a Bolivian Salt Mine.</title>
        <authorList>
            <person name="DasSarma P."/>
            <person name="Anton B.P."/>
            <person name="DasSarma S.L."/>
            <person name="von Ehrenheim H.A.L."/>
            <person name="Martinez F.L."/>
            <person name="Guzman D."/>
            <person name="Roberts R.J."/>
            <person name="DasSarma S."/>
        </authorList>
    </citation>
    <scope>NUCLEOTIDE SEQUENCE [LARGE SCALE GENOMIC DNA]</scope>
    <source>
        <strain evidence="2 3">BOL5-1</strain>
    </source>
</reference>
<dbReference type="EMBL" id="CP069188">
    <property type="protein sequence ID" value="QRV13816.1"/>
    <property type="molecule type" value="Genomic_DNA"/>
</dbReference>
<dbReference type="GeneID" id="62876003"/>
<feature type="compositionally biased region" description="Basic and acidic residues" evidence="1">
    <location>
        <begin position="225"/>
        <end position="234"/>
    </location>
</feature>
<feature type="compositionally biased region" description="Basic and acidic residues" evidence="1">
    <location>
        <begin position="195"/>
        <end position="207"/>
    </location>
</feature>
<dbReference type="RefSeq" id="WP_204746766.1">
    <property type="nucleotide sequence ID" value="NZ_CP069188.1"/>
</dbReference>
<dbReference type="Proteomes" id="UP000637819">
    <property type="component" value="Chromosome"/>
</dbReference>
<proteinExistence type="predicted"/>
<evidence type="ECO:0000256" key="1">
    <source>
        <dbReference type="SAM" id="MobiDB-lite"/>
    </source>
</evidence>